<evidence type="ECO:0000313" key="5">
    <source>
        <dbReference type="Proteomes" id="UP000433788"/>
    </source>
</evidence>
<keyword evidence="3 4" id="KW-0808">Transferase</keyword>
<dbReference type="EMBL" id="WJPP01000005">
    <property type="protein sequence ID" value="MRH79038.1"/>
    <property type="molecule type" value="Genomic_DNA"/>
</dbReference>
<evidence type="ECO:0000256" key="3">
    <source>
        <dbReference type="ARBA" id="ARBA00022679"/>
    </source>
</evidence>
<evidence type="ECO:0000313" key="4">
    <source>
        <dbReference type="EMBL" id="MRH79038.1"/>
    </source>
</evidence>
<keyword evidence="5" id="KW-1185">Reference proteome</keyword>
<dbReference type="RefSeq" id="WP_153720083.1">
    <property type="nucleotide sequence ID" value="NZ_WJPP01000005.1"/>
</dbReference>
<dbReference type="SUPFAM" id="SSF53448">
    <property type="entry name" value="Nucleotide-diphospho-sugar transferases"/>
    <property type="match status" value="1"/>
</dbReference>
<comment type="caution">
    <text evidence="4">The sequence shown here is derived from an EMBL/GenBank/DDBJ whole genome shotgun (WGS) entry which is preliminary data.</text>
</comment>
<dbReference type="PANTHER" id="PTHR43179">
    <property type="entry name" value="RHAMNOSYLTRANSFERASE WBBL"/>
    <property type="match status" value="1"/>
</dbReference>
<dbReference type="AlphaFoldDB" id="A0A6N7QV60"/>
<gene>
    <name evidence="4" type="ORF">GH984_10025</name>
</gene>
<dbReference type="PANTHER" id="PTHR43179:SF12">
    <property type="entry name" value="GALACTOFURANOSYLTRANSFERASE GLFT2"/>
    <property type="match status" value="1"/>
</dbReference>
<dbReference type="GO" id="GO:0016757">
    <property type="term" value="F:glycosyltransferase activity"/>
    <property type="evidence" value="ECO:0007669"/>
    <property type="project" value="UniProtKB-KW"/>
</dbReference>
<protein>
    <submittedName>
        <fullName evidence="4">Glycosyltransferase</fullName>
    </submittedName>
</protein>
<dbReference type="Proteomes" id="UP000433788">
    <property type="component" value="Unassembled WGS sequence"/>
</dbReference>
<evidence type="ECO:0000256" key="2">
    <source>
        <dbReference type="ARBA" id="ARBA00022676"/>
    </source>
</evidence>
<accession>A0A6N7QV60</accession>
<keyword evidence="2" id="KW-0328">Glycosyltransferase</keyword>
<organism evidence="4 5">
    <name type="scientific">Spiribacter salilacus</name>
    <dbReference type="NCBI Taxonomy" id="2664894"/>
    <lineage>
        <taxon>Bacteria</taxon>
        <taxon>Pseudomonadati</taxon>
        <taxon>Pseudomonadota</taxon>
        <taxon>Gammaproteobacteria</taxon>
        <taxon>Chromatiales</taxon>
        <taxon>Ectothiorhodospiraceae</taxon>
        <taxon>Spiribacter</taxon>
    </lineage>
</organism>
<proteinExistence type="inferred from homology"/>
<dbReference type="Gene3D" id="3.90.550.10">
    <property type="entry name" value="Spore Coat Polysaccharide Biosynthesis Protein SpsA, Chain A"/>
    <property type="match status" value="1"/>
</dbReference>
<reference evidence="4 5" key="1">
    <citation type="submission" date="2019-11" db="EMBL/GenBank/DDBJ databases">
        <authorList>
            <person name="Zhang X.Y."/>
        </authorList>
    </citation>
    <scope>NUCLEOTIDE SEQUENCE [LARGE SCALE GENOMIC DNA]</scope>
    <source>
        <strain evidence="4 5">C176</strain>
    </source>
</reference>
<sequence length="306" mass="33580">MRVGAVIVAYQAPDAQLEALLSRITAEVSTAAVVLNQAAPEEKHELQARYSQLHWQRNAANLGLAAAQNQGITALLATVDAILLLDQDSLPDAGTVTALSEVLASLQAADKPVAGVAPAYRQGQSAHWPGFVRISRWGFVRVRPAPNEAAIPIDFAIASGTLMPVKALQAVGLMDEPLFIDHIDTEWCLRAANAGYQLFGTERAAFSHSLGEQRYTFWLGRKRQVSTHAPWRYYTMFRNSLLLYARQSLPARWKRGDALRLLQIFLFVLLFGAHRWASLQMMGRGVADGIKGRAGPPPFFSGVEHV</sequence>
<comment type="similarity">
    <text evidence="1">Belongs to the glycosyltransferase 2 family.</text>
</comment>
<evidence type="ECO:0000256" key="1">
    <source>
        <dbReference type="ARBA" id="ARBA00006739"/>
    </source>
</evidence>
<dbReference type="InterPro" id="IPR029044">
    <property type="entry name" value="Nucleotide-diphossugar_trans"/>
</dbReference>
<name>A0A6N7QV60_9GAMM</name>